<dbReference type="Proteomes" id="UP000095472">
    <property type="component" value="Chromosome"/>
</dbReference>
<gene>
    <name evidence="1" type="ORF">BH720_007375</name>
</gene>
<keyword evidence="2" id="KW-1185">Reference proteome</keyword>
<reference evidence="1 2" key="1">
    <citation type="journal article" date="2016" name="Genome Announc.">
        <title>Draft Genome Sequence of the Thermotolerant Cyanobacterium Desertifilum sp. IPPAS B-1220.</title>
        <authorList>
            <person name="Mironov K.S."/>
            <person name="Sinetova M.A."/>
            <person name="Bolatkhan K."/>
            <person name="Zayadan B.K."/>
            <person name="Ustinova V.V."/>
            <person name="Kupriyanova E.V."/>
            <person name="Skrypnik A.N."/>
            <person name="Gogoleva N.E."/>
            <person name="Gogolev Y.V."/>
            <person name="Los D.A."/>
        </authorList>
    </citation>
    <scope>NUCLEOTIDE SEQUENCE [LARGE SCALE GENOMIC DNA]</scope>
    <source>
        <strain evidence="1 2">IPPAS B-1220</strain>
    </source>
</reference>
<dbReference type="EMBL" id="CP182909">
    <property type="protein sequence ID" value="XPM65498.1"/>
    <property type="molecule type" value="Genomic_DNA"/>
</dbReference>
<organism evidence="1 2">
    <name type="scientific">Desertifilum tharense IPPAS B-1220</name>
    <dbReference type="NCBI Taxonomy" id="1781255"/>
    <lineage>
        <taxon>Bacteria</taxon>
        <taxon>Bacillati</taxon>
        <taxon>Cyanobacteriota</taxon>
        <taxon>Cyanophyceae</taxon>
        <taxon>Desertifilales</taxon>
        <taxon>Desertifilaceae</taxon>
        <taxon>Desertifilum</taxon>
    </lineage>
</organism>
<sequence>MNSSEFTERFQGLTPKPRNVLELLLNGKSDDEIAQLIGASTSTVRKHIQNLCDRFEIPREAEGLKRNRREDLIALARQYKPQLRQASPPSVQTAIATSSQDWGMHPTTRFFMGEPQNSQR</sequence>
<protein>
    <submittedName>
        <fullName evidence="1">Helix-turn-helix transcriptional regulator</fullName>
    </submittedName>
</protein>
<evidence type="ECO:0000313" key="1">
    <source>
        <dbReference type="EMBL" id="XPM65498.1"/>
    </source>
</evidence>
<name>A0ACD5GWX3_9CYAN</name>
<evidence type="ECO:0000313" key="2">
    <source>
        <dbReference type="Proteomes" id="UP000095472"/>
    </source>
</evidence>
<accession>A0ACD5GWX3</accession>
<proteinExistence type="predicted"/>